<protein>
    <recommendedName>
        <fullName evidence="5">Shugoshin C-terminal domain-containing protein</fullName>
    </recommendedName>
</protein>
<feature type="compositionally biased region" description="Basic and acidic residues" evidence="4">
    <location>
        <begin position="156"/>
        <end position="174"/>
    </location>
</feature>
<organism evidence="6 7">
    <name type="scientific">Escallonia herrerae</name>
    <dbReference type="NCBI Taxonomy" id="1293975"/>
    <lineage>
        <taxon>Eukaryota</taxon>
        <taxon>Viridiplantae</taxon>
        <taxon>Streptophyta</taxon>
        <taxon>Embryophyta</taxon>
        <taxon>Tracheophyta</taxon>
        <taxon>Spermatophyta</taxon>
        <taxon>Magnoliopsida</taxon>
        <taxon>eudicotyledons</taxon>
        <taxon>Gunneridae</taxon>
        <taxon>Pentapetalae</taxon>
        <taxon>asterids</taxon>
        <taxon>campanulids</taxon>
        <taxon>Escalloniales</taxon>
        <taxon>Escalloniaceae</taxon>
        <taxon>Escallonia</taxon>
    </lineage>
</organism>
<evidence type="ECO:0000313" key="6">
    <source>
        <dbReference type="EMBL" id="KAK2999600.1"/>
    </source>
</evidence>
<evidence type="ECO:0000256" key="2">
    <source>
        <dbReference type="ARBA" id="ARBA00022829"/>
    </source>
</evidence>
<dbReference type="GO" id="GO:0000775">
    <property type="term" value="C:chromosome, centromeric region"/>
    <property type="evidence" value="ECO:0007669"/>
    <property type="project" value="InterPro"/>
</dbReference>
<dbReference type="GO" id="GO:0045144">
    <property type="term" value="P:meiotic sister chromatid segregation"/>
    <property type="evidence" value="ECO:0007669"/>
    <property type="project" value="InterPro"/>
</dbReference>
<feature type="region of interest" description="Disordered" evidence="4">
    <location>
        <begin position="148"/>
        <end position="204"/>
    </location>
</feature>
<evidence type="ECO:0000256" key="3">
    <source>
        <dbReference type="SAM" id="Coils"/>
    </source>
</evidence>
<proteinExistence type="inferred from homology"/>
<dbReference type="AlphaFoldDB" id="A0AA88V279"/>
<dbReference type="GO" id="GO:0034090">
    <property type="term" value="P:maintenance of meiotic sister chromatid cohesion"/>
    <property type="evidence" value="ECO:0007669"/>
    <property type="project" value="InterPro"/>
</dbReference>
<name>A0AA88V279_9ASTE</name>
<evidence type="ECO:0000313" key="7">
    <source>
        <dbReference type="Proteomes" id="UP001188597"/>
    </source>
</evidence>
<dbReference type="InterPro" id="IPR011515">
    <property type="entry name" value="Shugoshin_C"/>
</dbReference>
<reference evidence="6" key="1">
    <citation type="submission" date="2022-12" db="EMBL/GenBank/DDBJ databases">
        <title>Draft genome assemblies for two species of Escallonia (Escalloniales).</title>
        <authorList>
            <person name="Chanderbali A."/>
            <person name="Dervinis C."/>
            <person name="Anghel I."/>
            <person name="Soltis D."/>
            <person name="Soltis P."/>
            <person name="Zapata F."/>
        </authorList>
    </citation>
    <scope>NUCLEOTIDE SEQUENCE</scope>
    <source>
        <strain evidence="6">UCBG64.0493</strain>
        <tissue evidence="6">Leaf</tissue>
    </source>
</reference>
<evidence type="ECO:0000259" key="5">
    <source>
        <dbReference type="Pfam" id="PF07557"/>
    </source>
</evidence>
<dbReference type="InterPro" id="IPR044693">
    <property type="entry name" value="SGO_plant"/>
</dbReference>
<dbReference type="PANTHER" id="PTHR34373:SF8">
    <property type="entry name" value="SHUGOSHIN"/>
    <property type="match status" value="1"/>
</dbReference>
<keyword evidence="3" id="KW-0175">Coiled coil</keyword>
<feature type="coiled-coil region" evidence="3">
    <location>
        <begin position="45"/>
        <end position="79"/>
    </location>
</feature>
<evidence type="ECO:0000256" key="4">
    <source>
        <dbReference type="SAM" id="MobiDB-lite"/>
    </source>
</evidence>
<comment type="caution">
    <text evidence="6">The sequence shown here is derived from an EMBL/GenBank/DDBJ whole genome shotgun (WGS) entry which is preliminary data.</text>
</comment>
<sequence>MAKMSSFGNIARRGLSDITNSLTQPKSPVHTEKPLPIDLSFQNYIDSLLKELNLGKDKLKELRHELGCKEALLKAMNVELQEIYVKTWWKQFEMQYASFAVWLGRCLRRQSARLKSHQQEPKENLFELEDVNFPVSRQLGYSMHEEGTSVCSSIEEPEKVENRARRSKSQESQRRSYGRPSRKAAEKVQSYKEVPINTKMRRED</sequence>
<dbReference type="Pfam" id="PF07557">
    <property type="entry name" value="Shugoshin_C"/>
    <property type="match status" value="1"/>
</dbReference>
<dbReference type="GO" id="GO:0005634">
    <property type="term" value="C:nucleus"/>
    <property type="evidence" value="ECO:0007669"/>
    <property type="project" value="InterPro"/>
</dbReference>
<feature type="domain" description="Shugoshin C-terminal" evidence="5">
    <location>
        <begin position="178"/>
        <end position="202"/>
    </location>
</feature>
<dbReference type="EMBL" id="JAVXUP010003229">
    <property type="protein sequence ID" value="KAK2999600.1"/>
    <property type="molecule type" value="Genomic_DNA"/>
</dbReference>
<comment type="similarity">
    <text evidence="1">Belongs to the shugoshin family.</text>
</comment>
<evidence type="ECO:0000256" key="1">
    <source>
        <dbReference type="ARBA" id="ARBA00010845"/>
    </source>
</evidence>
<dbReference type="Proteomes" id="UP001188597">
    <property type="component" value="Unassembled WGS sequence"/>
</dbReference>
<keyword evidence="7" id="KW-1185">Reference proteome</keyword>
<gene>
    <name evidence="6" type="ORF">RJ639_023458</name>
</gene>
<accession>A0AA88V279</accession>
<dbReference type="PANTHER" id="PTHR34373">
    <property type="entry name" value="SHUGOSHIN 2"/>
    <property type="match status" value="1"/>
</dbReference>
<keyword evidence="2" id="KW-0159">Chromosome partition</keyword>